<evidence type="ECO:0000259" key="10">
    <source>
        <dbReference type="PROSITE" id="PS50071"/>
    </source>
</evidence>
<organism evidence="12 14">
    <name type="scientific">Didymodactylos carnosus</name>
    <dbReference type="NCBI Taxonomy" id="1234261"/>
    <lineage>
        <taxon>Eukaryota</taxon>
        <taxon>Metazoa</taxon>
        <taxon>Spiralia</taxon>
        <taxon>Gnathifera</taxon>
        <taxon>Rotifera</taxon>
        <taxon>Eurotatoria</taxon>
        <taxon>Bdelloidea</taxon>
        <taxon>Philodinida</taxon>
        <taxon>Philodinidae</taxon>
        <taxon>Didymodactylos</taxon>
    </lineage>
</organism>
<evidence type="ECO:0000256" key="9">
    <source>
        <dbReference type="SAM" id="MobiDB-lite"/>
    </source>
</evidence>
<keyword evidence="14" id="KW-1185">Reference proteome</keyword>
<dbReference type="PROSITE" id="PS50172">
    <property type="entry name" value="BRCT"/>
    <property type="match status" value="2"/>
</dbReference>
<protein>
    <submittedName>
        <fullName evidence="12">Uncharacterized protein</fullName>
    </submittedName>
</protein>
<keyword evidence="2" id="KW-0677">Repeat</keyword>
<keyword evidence="7 8" id="KW-0539">Nucleus</keyword>
<evidence type="ECO:0000256" key="7">
    <source>
        <dbReference type="ARBA" id="ARBA00023242"/>
    </source>
</evidence>
<feature type="domain" description="Homeobox" evidence="10">
    <location>
        <begin position="243"/>
        <end position="290"/>
    </location>
</feature>
<dbReference type="GO" id="GO:0045944">
    <property type="term" value="P:positive regulation of transcription by RNA polymerase II"/>
    <property type="evidence" value="ECO:0007669"/>
    <property type="project" value="TreeGrafter"/>
</dbReference>
<gene>
    <name evidence="12" type="ORF">GPM918_LOCUS2756</name>
    <name evidence="13" type="ORF">SRO942_LOCUS2756</name>
</gene>
<dbReference type="Pfam" id="PF05920">
    <property type="entry name" value="Homeobox_KN"/>
    <property type="match status" value="1"/>
</dbReference>
<evidence type="ECO:0000313" key="13">
    <source>
        <dbReference type="EMBL" id="CAF3570187.1"/>
    </source>
</evidence>
<dbReference type="GO" id="GO:0031436">
    <property type="term" value="C:BRCA1-BARD1 complex"/>
    <property type="evidence" value="ECO:0007669"/>
    <property type="project" value="TreeGrafter"/>
</dbReference>
<dbReference type="AlphaFoldDB" id="A0A813RT31"/>
<dbReference type="Gene3D" id="1.10.10.60">
    <property type="entry name" value="Homeodomain-like"/>
    <property type="match status" value="1"/>
</dbReference>
<dbReference type="InterPro" id="IPR001356">
    <property type="entry name" value="HD"/>
</dbReference>
<dbReference type="InterPro" id="IPR001357">
    <property type="entry name" value="BRCT_dom"/>
</dbReference>
<dbReference type="InterPro" id="IPR009057">
    <property type="entry name" value="Homeodomain-like_sf"/>
</dbReference>
<dbReference type="InterPro" id="IPR031099">
    <property type="entry name" value="BRCA1-associated"/>
</dbReference>
<feature type="compositionally biased region" description="Basic and acidic residues" evidence="9">
    <location>
        <begin position="348"/>
        <end position="358"/>
    </location>
</feature>
<dbReference type="EMBL" id="CAJOBC010000314">
    <property type="protein sequence ID" value="CAF3570187.1"/>
    <property type="molecule type" value="Genomic_DNA"/>
</dbReference>
<dbReference type="EMBL" id="CAJNOQ010000314">
    <property type="protein sequence ID" value="CAF0786393.1"/>
    <property type="molecule type" value="Genomic_DNA"/>
</dbReference>
<dbReference type="InterPro" id="IPR008422">
    <property type="entry name" value="KN_HD"/>
</dbReference>
<feature type="DNA-binding region" description="Homeobox" evidence="8">
    <location>
        <begin position="245"/>
        <end position="291"/>
    </location>
</feature>
<keyword evidence="5 8" id="KW-0371">Homeobox</keyword>
<dbReference type="SUPFAM" id="SSF46689">
    <property type="entry name" value="Homeodomain-like"/>
    <property type="match status" value="1"/>
</dbReference>
<dbReference type="GO" id="GO:0003677">
    <property type="term" value="F:DNA binding"/>
    <property type="evidence" value="ECO:0007669"/>
    <property type="project" value="UniProtKB-UniRule"/>
</dbReference>
<evidence type="ECO:0000256" key="4">
    <source>
        <dbReference type="ARBA" id="ARBA00023125"/>
    </source>
</evidence>
<accession>A0A813RT31</accession>
<dbReference type="GO" id="GO:0004842">
    <property type="term" value="F:ubiquitin-protein transferase activity"/>
    <property type="evidence" value="ECO:0007669"/>
    <property type="project" value="TreeGrafter"/>
</dbReference>
<dbReference type="OrthoDB" id="6105938at2759"/>
<feature type="region of interest" description="Disordered" evidence="9">
    <location>
        <begin position="342"/>
        <end position="371"/>
    </location>
</feature>
<dbReference type="Gene3D" id="3.40.50.10190">
    <property type="entry name" value="BRCT domain"/>
    <property type="match status" value="1"/>
</dbReference>
<keyword evidence="4 8" id="KW-0238">DNA-binding</keyword>
<name>A0A813RT31_9BILA</name>
<feature type="domain" description="BRCT" evidence="11">
    <location>
        <begin position="590"/>
        <end position="666"/>
    </location>
</feature>
<dbReference type="SMART" id="SM00389">
    <property type="entry name" value="HOX"/>
    <property type="match status" value="1"/>
</dbReference>
<comment type="subcellular location">
    <subcellularLocation>
        <location evidence="1 8">Nucleus</location>
    </subcellularLocation>
</comment>
<dbReference type="SUPFAM" id="SSF52113">
    <property type="entry name" value="BRCT domain"/>
    <property type="match status" value="2"/>
</dbReference>
<dbReference type="PANTHER" id="PTHR13763:SF0">
    <property type="entry name" value="BREAST CANCER TYPE 1 SUSCEPTIBILITY PROTEIN"/>
    <property type="match status" value="1"/>
</dbReference>
<evidence type="ECO:0000256" key="3">
    <source>
        <dbReference type="ARBA" id="ARBA00022763"/>
    </source>
</evidence>
<dbReference type="CDD" id="cd00086">
    <property type="entry name" value="homeodomain"/>
    <property type="match status" value="1"/>
</dbReference>
<dbReference type="Proteomes" id="UP000663829">
    <property type="component" value="Unassembled WGS sequence"/>
</dbReference>
<comment type="caution">
    <text evidence="12">The sequence shown here is derived from an EMBL/GenBank/DDBJ whole genome shotgun (WGS) entry which is preliminary data.</text>
</comment>
<dbReference type="InterPro" id="IPR036420">
    <property type="entry name" value="BRCT_dom_sf"/>
</dbReference>
<keyword evidence="3" id="KW-0227">DNA damage</keyword>
<dbReference type="Proteomes" id="UP000681722">
    <property type="component" value="Unassembled WGS sequence"/>
</dbReference>
<dbReference type="GO" id="GO:0070531">
    <property type="term" value="C:BRCA1-A complex"/>
    <property type="evidence" value="ECO:0007669"/>
    <property type="project" value="TreeGrafter"/>
</dbReference>
<evidence type="ECO:0000313" key="12">
    <source>
        <dbReference type="EMBL" id="CAF0786393.1"/>
    </source>
</evidence>
<keyword evidence="6" id="KW-0234">DNA repair</keyword>
<evidence type="ECO:0000259" key="11">
    <source>
        <dbReference type="PROSITE" id="PS50172"/>
    </source>
</evidence>
<evidence type="ECO:0000256" key="2">
    <source>
        <dbReference type="ARBA" id="ARBA00022737"/>
    </source>
</evidence>
<evidence type="ECO:0000256" key="8">
    <source>
        <dbReference type="PROSITE-ProRule" id="PRU00108"/>
    </source>
</evidence>
<dbReference type="PANTHER" id="PTHR13763">
    <property type="entry name" value="BREAST CANCER TYPE 1 SUSCEPTIBILITY PROTEIN BRCA1"/>
    <property type="match status" value="1"/>
</dbReference>
<dbReference type="GO" id="GO:0000724">
    <property type="term" value="P:double-strand break repair via homologous recombination"/>
    <property type="evidence" value="ECO:0007669"/>
    <property type="project" value="TreeGrafter"/>
</dbReference>
<dbReference type="PROSITE" id="PS50071">
    <property type="entry name" value="HOMEOBOX_2"/>
    <property type="match status" value="1"/>
</dbReference>
<evidence type="ECO:0000256" key="1">
    <source>
        <dbReference type="ARBA" id="ARBA00004123"/>
    </source>
</evidence>
<evidence type="ECO:0000256" key="5">
    <source>
        <dbReference type="ARBA" id="ARBA00023155"/>
    </source>
</evidence>
<evidence type="ECO:0000256" key="6">
    <source>
        <dbReference type="ARBA" id="ARBA00023204"/>
    </source>
</evidence>
<sequence length="670" mass="77787">MQQRLCLSNTHRIHPTPVTITTDENNDKLMTDEMQTCDSCVNKKYSSRSWLRLCSLTAYDRYDQANKYNLCRTQLKDRMHIKTDDDNSKENKKQRFLKSITDAITTTSSKRKNDVKPIAKERASALVDSRQYFTKNNKNISERTTVKNAKTFYQPFIFKPKINLTKSWPTSAVKTLTNKLIESPRIPFEDVTVFHVENGQRTLPTHETLNLQKQLLSSSLPVLKCPSKIKKFVKQNERNNAPLQEWFNKNKHWNPYASYKEKKILAKMANISVKQVTYWLINQRVKQNKMARIGQQKYKRFAKQRKLMIKPKAVSTVIEAKDVDVHDLEEDDVTDVLHIDYEQSDDDTSSKNDNHTDIEDNGDSVNTSAESNGNVADIVTKTFPVPIKNEPVDVVCLDTQLKGFEMIENAHVDNTSFTRNNFDETVLYIQQKVFISASNLTIKQKLKIEEFLSKFQIENPLLDIVNEKTTHLITDDVEIAGQSFVCTLTKNVIQAIARHLNVISYLWIDECLKQQRIIDWKDFEIRGDTSISHQHYGARTSRINHLENKRLFPPNYFGMKVSFSLIHSSTFSLLFLVKLCTRGCLGMDSEELGELVWLSGGLFFHQGTFPHTIFERYCFVLVDDENIKNRPGYEEGIKKGVKFLRPRWLVDSVIQQRIQDFWKYNCSPTF</sequence>
<reference evidence="12" key="1">
    <citation type="submission" date="2021-02" db="EMBL/GenBank/DDBJ databases">
        <authorList>
            <person name="Nowell W R."/>
        </authorList>
    </citation>
    <scope>NUCLEOTIDE SEQUENCE</scope>
</reference>
<proteinExistence type="predicted"/>
<feature type="domain" description="BRCT" evidence="11">
    <location>
        <begin position="463"/>
        <end position="525"/>
    </location>
</feature>
<evidence type="ECO:0000313" key="14">
    <source>
        <dbReference type="Proteomes" id="UP000663829"/>
    </source>
</evidence>